<dbReference type="EMBL" id="BAAAMQ010000012">
    <property type="protein sequence ID" value="GAA2110490.1"/>
    <property type="molecule type" value="Genomic_DNA"/>
</dbReference>
<evidence type="ECO:0000256" key="1">
    <source>
        <dbReference type="ARBA" id="ARBA00000085"/>
    </source>
</evidence>
<proteinExistence type="predicted"/>
<keyword evidence="13" id="KW-1185">Reference proteome</keyword>
<evidence type="ECO:0000259" key="10">
    <source>
        <dbReference type="Pfam" id="PF02518"/>
    </source>
</evidence>
<dbReference type="EC" id="2.7.13.3" evidence="2"/>
<accession>A0ABN2XEY6</accession>
<gene>
    <name evidence="12" type="ORF">GCM10009726_26030</name>
</gene>
<dbReference type="Proteomes" id="UP001501161">
    <property type="component" value="Unassembled WGS sequence"/>
</dbReference>
<feature type="transmembrane region" description="Helical" evidence="9">
    <location>
        <begin position="45"/>
        <end position="63"/>
    </location>
</feature>
<feature type="transmembrane region" description="Helical" evidence="9">
    <location>
        <begin position="70"/>
        <end position="89"/>
    </location>
</feature>
<reference evidence="12 13" key="1">
    <citation type="journal article" date="2019" name="Int. J. Syst. Evol. Microbiol.">
        <title>The Global Catalogue of Microorganisms (GCM) 10K type strain sequencing project: providing services to taxonomists for standard genome sequencing and annotation.</title>
        <authorList>
            <consortium name="The Broad Institute Genomics Platform"/>
            <consortium name="The Broad Institute Genome Sequencing Center for Infectious Disease"/>
            <person name="Wu L."/>
            <person name="Ma J."/>
        </authorList>
    </citation>
    <scope>NUCLEOTIDE SEQUENCE [LARGE SCALE GENOMIC DNA]</scope>
    <source>
        <strain evidence="12 13">JCM 13813</strain>
    </source>
</reference>
<feature type="transmembrane region" description="Helical" evidence="9">
    <location>
        <begin position="95"/>
        <end position="113"/>
    </location>
</feature>
<dbReference type="Pfam" id="PF02518">
    <property type="entry name" value="HATPase_c"/>
    <property type="match status" value="1"/>
</dbReference>
<organism evidence="12 13">
    <name type="scientific">Nocardioides furvisabuli</name>
    <dbReference type="NCBI Taxonomy" id="375542"/>
    <lineage>
        <taxon>Bacteria</taxon>
        <taxon>Bacillati</taxon>
        <taxon>Actinomycetota</taxon>
        <taxon>Actinomycetes</taxon>
        <taxon>Propionibacteriales</taxon>
        <taxon>Nocardioidaceae</taxon>
        <taxon>Nocardioides</taxon>
    </lineage>
</organism>
<keyword evidence="9" id="KW-1133">Transmembrane helix</keyword>
<dbReference type="InterPro" id="IPR036890">
    <property type="entry name" value="HATPase_C_sf"/>
</dbReference>
<name>A0ABN2XEY6_9ACTN</name>
<comment type="caution">
    <text evidence="12">The sequence shown here is derived from an EMBL/GenBank/DDBJ whole genome shotgun (WGS) entry which is preliminary data.</text>
</comment>
<evidence type="ECO:0000256" key="7">
    <source>
        <dbReference type="ARBA" id="ARBA00022840"/>
    </source>
</evidence>
<evidence type="ECO:0000256" key="2">
    <source>
        <dbReference type="ARBA" id="ARBA00012438"/>
    </source>
</evidence>
<evidence type="ECO:0000313" key="13">
    <source>
        <dbReference type="Proteomes" id="UP001501161"/>
    </source>
</evidence>
<keyword evidence="4" id="KW-0808">Transferase</keyword>
<dbReference type="Gene3D" id="1.20.5.1930">
    <property type="match status" value="1"/>
</dbReference>
<dbReference type="PANTHER" id="PTHR24421">
    <property type="entry name" value="NITRATE/NITRITE SENSOR PROTEIN NARX-RELATED"/>
    <property type="match status" value="1"/>
</dbReference>
<sequence length="379" mass="39700">MSNPLRSLLEEPRPSPPPARVWRDWALLGLVTVLALLEWSLRDDLPLPGLSMALAMGLAPLLLWRRTHPLAVVVAAFGAVTVVDLGVIASGAQTLDIYTMIYLLVLPYALVRWGSGREAVAGLAVIAVPAVLSIVVSWSGVGDAIGGIAVLMAACALGWAVRSQDGARHRRLEQVKSEERVLLARELHDTVAHHVSAIAVHAQAGRALASSSSSAPLEALEVIEVEASRTLAEMRAMVRVLRNGSPADYSPQPGVADLERMAGASPVGPRVEVGVSGDLAALPTAIDAAVYRIAQEAVTNALRHARNATLVDVRVAGDRSTVSLVVRDDGDPDQAAHEAGFGITGMVERALLLGGTCQAGPSPGRGWAVTATLPRQVPA</sequence>
<feature type="domain" description="Histidine kinase/HSP90-like ATPase" evidence="10">
    <location>
        <begin position="289"/>
        <end position="376"/>
    </location>
</feature>
<evidence type="ECO:0000313" key="12">
    <source>
        <dbReference type="EMBL" id="GAA2110490.1"/>
    </source>
</evidence>
<keyword evidence="7" id="KW-0067">ATP-binding</keyword>
<protein>
    <recommendedName>
        <fullName evidence="2">histidine kinase</fullName>
        <ecNumber evidence="2">2.7.13.3</ecNumber>
    </recommendedName>
</protein>
<keyword evidence="3" id="KW-0597">Phosphoprotein</keyword>
<dbReference type="RefSeq" id="WP_231251662.1">
    <property type="nucleotide sequence ID" value="NZ_BAAAMQ010000012.1"/>
</dbReference>
<dbReference type="Gene3D" id="3.30.565.10">
    <property type="entry name" value="Histidine kinase-like ATPase, C-terminal domain"/>
    <property type="match status" value="1"/>
</dbReference>
<evidence type="ECO:0000256" key="6">
    <source>
        <dbReference type="ARBA" id="ARBA00022777"/>
    </source>
</evidence>
<evidence type="ECO:0000256" key="8">
    <source>
        <dbReference type="ARBA" id="ARBA00023012"/>
    </source>
</evidence>
<dbReference type="InterPro" id="IPR050482">
    <property type="entry name" value="Sensor_HK_TwoCompSys"/>
</dbReference>
<evidence type="ECO:0000256" key="5">
    <source>
        <dbReference type="ARBA" id="ARBA00022741"/>
    </source>
</evidence>
<comment type="catalytic activity">
    <reaction evidence="1">
        <text>ATP + protein L-histidine = ADP + protein N-phospho-L-histidine.</text>
        <dbReference type="EC" id="2.7.13.3"/>
    </reaction>
</comment>
<keyword evidence="5" id="KW-0547">Nucleotide-binding</keyword>
<evidence type="ECO:0000256" key="3">
    <source>
        <dbReference type="ARBA" id="ARBA00022553"/>
    </source>
</evidence>
<dbReference type="PANTHER" id="PTHR24421:SF10">
    <property type="entry name" value="NITRATE_NITRITE SENSOR PROTEIN NARQ"/>
    <property type="match status" value="1"/>
</dbReference>
<keyword evidence="9" id="KW-0472">Membrane</keyword>
<dbReference type="Pfam" id="PF07730">
    <property type="entry name" value="HisKA_3"/>
    <property type="match status" value="1"/>
</dbReference>
<dbReference type="CDD" id="cd16917">
    <property type="entry name" value="HATPase_UhpB-NarQ-NarX-like"/>
    <property type="match status" value="1"/>
</dbReference>
<feature type="domain" description="Signal transduction histidine kinase subgroup 3 dimerisation and phosphoacceptor" evidence="11">
    <location>
        <begin position="179"/>
        <end position="243"/>
    </location>
</feature>
<dbReference type="InterPro" id="IPR011712">
    <property type="entry name" value="Sig_transdc_His_kin_sub3_dim/P"/>
</dbReference>
<feature type="transmembrane region" description="Helical" evidence="9">
    <location>
        <begin position="120"/>
        <end position="138"/>
    </location>
</feature>
<evidence type="ECO:0000256" key="9">
    <source>
        <dbReference type="SAM" id="Phobius"/>
    </source>
</evidence>
<dbReference type="GO" id="GO:0016301">
    <property type="term" value="F:kinase activity"/>
    <property type="evidence" value="ECO:0007669"/>
    <property type="project" value="UniProtKB-KW"/>
</dbReference>
<keyword evidence="6 12" id="KW-0418">Kinase</keyword>
<evidence type="ECO:0000259" key="11">
    <source>
        <dbReference type="Pfam" id="PF07730"/>
    </source>
</evidence>
<dbReference type="SUPFAM" id="SSF55874">
    <property type="entry name" value="ATPase domain of HSP90 chaperone/DNA topoisomerase II/histidine kinase"/>
    <property type="match status" value="1"/>
</dbReference>
<evidence type="ECO:0000256" key="4">
    <source>
        <dbReference type="ARBA" id="ARBA00022679"/>
    </source>
</evidence>
<keyword evidence="8" id="KW-0902">Two-component regulatory system</keyword>
<keyword evidence="9" id="KW-0812">Transmembrane</keyword>
<dbReference type="InterPro" id="IPR003594">
    <property type="entry name" value="HATPase_dom"/>
</dbReference>
<feature type="transmembrane region" description="Helical" evidence="9">
    <location>
        <begin position="144"/>
        <end position="161"/>
    </location>
</feature>